<feature type="transmembrane region" description="Helical" evidence="2">
    <location>
        <begin position="219"/>
        <end position="240"/>
    </location>
</feature>
<feature type="transmembrane region" description="Helical" evidence="2">
    <location>
        <begin position="173"/>
        <end position="199"/>
    </location>
</feature>
<keyword evidence="2" id="KW-0472">Membrane</keyword>
<evidence type="ECO:0000256" key="2">
    <source>
        <dbReference type="SAM" id="Phobius"/>
    </source>
</evidence>
<feature type="region of interest" description="Disordered" evidence="1">
    <location>
        <begin position="394"/>
        <end position="427"/>
    </location>
</feature>
<sequence length="551" mass="60380">MHSSYYAPRVAPASDVRGLLSPTIPAPPPGLFCTLSLSDETVLTMDIHSTQILVAREIIPTFSSIPEMLEWARLSMFRIVASKHMTYAFFTLLIYDHILTLPEEIKLTWFGRPSFVKTLFLFNRYMAPLFIAIDVATCRSWLIADIVFELLSLLTTTLIITYRVHAVLGNLRYMLPTLMAVWGAQAVVSVLLVIILVIIKAGPSMGAVFGLCLVDVHKSMWTIWIPSIFFHTLIFGLLVWKAWATPRDSQTPLLMLLIRDGILFFGVVFIAFLFNLLVWAVGPISLAILPHDSVWAICTIALSHLMLSIDNISSNTAVALATDLETELSQAGARPLSTISSTGKVPVATTAVGGKHRPSTEQRASYSHQRYSIHPPSFPTKVNSIDGRRENSYLHPFNGTPSSHSPDLSSFDETAVEHAPDRLPSIQEVSLGSDLMLEPKKSTDTGRSEREGEFGYVKVGGDASPVHFSFNEQITETAQTRNYSRAPTGPDTGTLPHPLADLLAPEPRSRPFSTLTTSTMSVSDVPLAYVRPLPPIPGQPQASTSGSGTGL</sequence>
<name>G4TMA9_SERID</name>
<feature type="transmembrane region" description="Helical" evidence="2">
    <location>
        <begin position="261"/>
        <end position="281"/>
    </location>
</feature>
<dbReference type="InterPro" id="IPR045340">
    <property type="entry name" value="DUF6533"/>
</dbReference>
<dbReference type="AlphaFoldDB" id="G4TMA9"/>
<dbReference type="STRING" id="1109443.G4TMA9"/>
<protein>
    <recommendedName>
        <fullName evidence="3">DUF6533 domain-containing protein</fullName>
    </recommendedName>
</protein>
<keyword evidence="5" id="KW-1185">Reference proteome</keyword>
<evidence type="ECO:0000313" key="5">
    <source>
        <dbReference type="Proteomes" id="UP000007148"/>
    </source>
</evidence>
<keyword evidence="2" id="KW-0812">Transmembrane</keyword>
<feature type="compositionally biased region" description="Polar residues" evidence="1">
    <location>
        <begin position="399"/>
        <end position="412"/>
    </location>
</feature>
<feature type="region of interest" description="Disordered" evidence="1">
    <location>
        <begin position="532"/>
        <end position="551"/>
    </location>
</feature>
<keyword evidence="2" id="KW-1133">Transmembrane helix</keyword>
<feature type="transmembrane region" description="Helical" evidence="2">
    <location>
        <begin position="115"/>
        <end position="135"/>
    </location>
</feature>
<dbReference type="HOGENOM" id="CLU_494410_0_0_1"/>
<dbReference type="InParanoid" id="G4TMA9"/>
<evidence type="ECO:0000256" key="1">
    <source>
        <dbReference type="SAM" id="MobiDB-lite"/>
    </source>
</evidence>
<evidence type="ECO:0000259" key="3">
    <source>
        <dbReference type="Pfam" id="PF20151"/>
    </source>
</evidence>
<dbReference type="EMBL" id="CAFZ01000165">
    <property type="protein sequence ID" value="CCA72452.1"/>
    <property type="molecule type" value="Genomic_DNA"/>
</dbReference>
<dbReference type="OrthoDB" id="3251775at2759"/>
<feature type="compositionally biased region" description="Polar residues" evidence="1">
    <location>
        <begin position="540"/>
        <end position="551"/>
    </location>
</feature>
<dbReference type="Proteomes" id="UP000007148">
    <property type="component" value="Unassembled WGS sequence"/>
</dbReference>
<reference evidence="4 5" key="1">
    <citation type="journal article" date="2011" name="PLoS Pathog.">
        <title>Endophytic Life Strategies Decoded by Genome and Transcriptome Analyses of the Mutualistic Root Symbiont Piriformospora indica.</title>
        <authorList>
            <person name="Zuccaro A."/>
            <person name="Lahrmann U."/>
            <person name="Guldener U."/>
            <person name="Langen G."/>
            <person name="Pfiffi S."/>
            <person name="Biedenkopf D."/>
            <person name="Wong P."/>
            <person name="Samans B."/>
            <person name="Grimm C."/>
            <person name="Basiewicz M."/>
            <person name="Murat C."/>
            <person name="Martin F."/>
            <person name="Kogel K.H."/>
        </authorList>
    </citation>
    <scope>NUCLEOTIDE SEQUENCE [LARGE SCALE GENOMIC DNA]</scope>
    <source>
        <strain evidence="4 5">DSM 11827</strain>
    </source>
</reference>
<comment type="caution">
    <text evidence="4">The sequence shown here is derived from an EMBL/GenBank/DDBJ whole genome shotgun (WGS) entry which is preliminary data.</text>
</comment>
<proteinExistence type="predicted"/>
<feature type="transmembrane region" description="Helical" evidence="2">
    <location>
        <begin position="141"/>
        <end position="161"/>
    </location>
</feature>
<organism evidence="4 5">
    <name type="scientific">Serendipita indica (strain DSM 11827)</name>
    <name type="common">Root endophyte fungus</name>
    <name type="synonym">Piriformospora indica</name>
    <dbReference type="NCBI Taxonomy" id="1109443"/>
    <lineage>
        <taxon>Eukaryota</taxon>
        <taxon>Fungi</taxon>
        <taxon>Dikarya</taxon>
        <taxon>Basidiomycota</taxon>
        <taxon>Agaricomycotina</taxon>
        <taxon>Agaricomycetes</taxon>
        <taxon>Sebacinales</taxon>
        <taxon>Serendipitaceae</taxon>
        <taxon>Serendipita</taxon>
    </lineage>
</organism>
<evidence type="ECO:0000313" key="4">
    <source>
        <dbReference type="EMBL" id="CCA72452.1"/>
    </source>
</evidence>
<accession>G4TMA9</accession>
<gene>
    <name evidence="4" type="ORF">PIIN_06388</name>
</gene>
<feature type="domain" description="DUF6533" evidence="3">
    <location>
        <begin position="88"/>
        <end position="129"/>
    </location>
</feature>
<dbReference type="eggNOG" id="ENOG502R16W">
    <property type="taxonomic scope" value="Eukaryota"/>
</dbReference>
<dbReference type="Pfam" id="PF20151">
    <property type="entry name" value="DUF6533"/>
    <property type="match status" value="1"/>
</dbReference>